<evidence type="ECO:0000313" key="2">
    <source>
        <dbReference type="Proteomes" id="UP001283361"/>
    </source>
</evidence>
<dbReference type="AlphaFoldDB" id="A0AAE0YA98"/>
<sequence>MVVLLTTVIIDCTEDCQCHILETDKPGDGGLANHCHYRLYRRLSVSHIGNRSSDGSQSLMTVPVYLRTLQAGAKLLRMATLCASNASR</sequence>
<proteinExistence type="predicted"/>
<evidence type="ECO:0000313" key="1">
    <source>
        <dbReference type="EMBL" id="KAK3737814.1"/>
    </source>
</evidence>
<reference evidence="1" key="1">
    <citation type="journal article" date="2023" name="G3 (Bethesda)">
        <title>A reference genome for the long-term kleptoplast-retaining sea slug Elysia crispata morphotype clarki.</title>
        <authorList>
            <person name="Eastman K.E."/>
            <person name="Pendleton A.L."/>
            <person name="Shaikh M.A."/>
            <person name="Suttiyut T."/>
            <person name="Ogas R."/>
            <person name="Tomko P."/>
            <person name="Gavelis G."/>
            <person name="Widhalm J.R."/>
            <person name="Wisecaver J.H."/>
        </authorList>
    </citation>
    <scope>NUCLEOTIDE SEQUENCE</scope>
    <source>
        <strain evidence="1">ECLA1</strain>
    </source>
</reference>
<name>A0AAE0YA98_9GAST</name>
<organism evidence="1 2">
    <name type="scientific">Elysia crispata</name>
    <name type="common">lettuce slug</name>
    <dbReference type="NCBI Taxonomy" id="231223"/>
    <lineage>
        <taxon>Eukaryota</taxon>
        <taxon>Metazoa</taxon>
        <taxon>Spiralia</taxon>
        <taxon>Lophotrochozoa</taxon>
        <taxon>Mollusca</taxon>
        <taxon>Gastropoda</taxon>
        <taxon>Heterobranchia</taxon>
        <taxon>Euthyneura</taxon>
        <taxon>Panpulmonata</taxon>
        <taxon>Sacoglossa</taxon>
        <taxon>Placobranchoidea</taxon>
        <taxon>Plakobranchidae</taxon>
        <taxon>Elysia</taxon>
    </lineage>
</organism>
<keyword evidence="2" id="KW-1185">Reference proteome</keyword>
<protein>
    <submittedName>
        <fullName evidence="1">Uncharacterized protein</fullName>
    </submittedName>
</protein>
<gene>
    <name evidence="1" type="ORF">RRG08_063220</name>
</gene>
<comment type="caution">
    <text evidence="1">The sequence shown here is derived from an EMBL/GenBank/DDBJ whole genome shotgun (WGS) entry which is preliminary data.</text>
</comment>
<accession>A0AAE0YA98</accession>
<dbReference type="EMBL" id="JAWDGP010006613">
    <property type="protein sequence ID" value="KAK3737814.1"/>
    <property type="molecule type" value="Genomic_DNA"/>
</dbReference>
<dbReference type="Proteomes" id="UP001283361">
    <property type="component" value="Unassembled WGS sequence"/>
</dbReference>